<gene>
    <name evidence="2" type="ORF">SAMN05660991_01858</name>
</gene>
<dbReference type="Proteomes" id="UP000198960">
    <property type="component" value="Unassembled WGS sequence"/>
</dbReference>
<evidence type="ECO:0000259" key="1">
    <source>
        <dbReference type="Pfam" id="PF12680"/>
    </source>
</evidence>
<accession>A0A1H8SW99</accession>
<sequence>MTDTVSPALPAPETAAVVDRMYDALARGDVAAARACVTDDVVVWHSFDQVPVGHAELLTAWEQLIGGFAERSFVDVRRSPVPGGWVQRHTMVCTTASGDRVAWPLCMFFTLRDGLVCRMDEYIDRAGRYTPDAHATTTPGLPPASAGVL</sequence>
<dbReference type="SUPFAM" id="SSF54427">
    <property type="entry name" value="NTF2-like"/>
    <property type="match status" value="1"/>
</dbReference>
<dbReference type="GO" id="GO:0016853">
    <property type="term" value="F:isomerase activity"/>
    <property type="evidence" value="ECO:0007669"/>
    <property type="project" value="UniProtKB-KW"/>
</dbReference>
<feature type="domain" description="SnoaL-like" evidence="1">
    <location>
        <begin position="18"/>
        <end position="119"/>
    </location>
</feature>
<keyword evidence="2" id="KW-0413">Isomerase</keyword>
<dbReference type="RefSeq" id="WP_091942400.1">
    <property type="nucleotide sequence ID" value="NZ_FOEE01000005.1"/>
</dbReference>
<dbReference type="EMBL" id="FOEE01000005">
    <property type="protein sequence ID" value="SEO82473.1"/>
    <property type="molecule type" value="Genomic_DNA"/>
</dbReference>
<dbReference type="Pfam" id="PF12680">
    <property type="entry name" value="SnoaL_2"/>
    <property type="match status" value="1"/>
</dbReference>
<dbReference type="STRING" id="673521.SAMN05660991_01858"/>
<organism evidence="2 3">
    <name type="scientific">Trujillonella endophytica</name>
    <dbReference type="NCBI Taxonomy" id="673521"/>
    <lineage>
        <taxon>Bacteria</taxon>
        <taxon>Bacillati</taxon>
        <taxon>Actinomycetota</taxon>
        <taxon>Actinomycetes</taxon>
        <taxon>Geodermatophilales</taxon>
        <taxon>Geodermatophilaceae</taxon>
        <taxon>Trujillonella</taxon>
    </lineage>
</organism>
<evidence type="ECO:0000313" key="3">
    <source>
        <dbReference type="Proteomes" id="UP000198960"/>
    </source>
</evidence>
<reference evidence="3" key="1">
    <citation type="submission" date="2016-10" db="EMBL/GenBank/DDBJ databases">
        <authorList>
            <person name="Varghese N."/>
            <person name="Submissions S."/>
        </authorList>
    </citation>
    <scope>NUCLEOTIDE SEQUENCE [LARGE SCALE GENOMIC DNA]</scope>
    <source>
        <strain evidence="3">DSM 45413</strain>
    </source>
</reference>
<dbReference type="AlphaFoldDB" id="A0A1H8SW99"/>
<dbReference type="InterPro" id="IPR037401">
    <property type="entry name" value="SnoaL-like"/>
</dbReference>
<dbReference type="Gene3D" id="3.10.450.50">
    <property type="match status" value="1"/>
</dbReference>
<evidence type="ECO:0000313" key="2">
    <source>
        <dbReference type="EMBL" id="SEO82473.1"/>
    </source>
</evidence>
<keyword evidence="3" id="KW-1185">Reference proteome</keyword>
<dbReference type="OrthoDB" id="7207122at2"/>
<name>A0A1H8SW99_9ACTN</name>
<proteinExistence type="predicted"/>
<dbReference type="InterPro" id="IPR032710">
    <property type="entry name" value="NTF2-like_dom_sf"/>
</dbReference>
<protein>
    <submittedName>
        <fullName evidence="2">Ketosteroid isomerase-related protein</fullName>
    </submittedName>
</protein>